<dbReference type="SMART" id="SM00343">
    <property type="entry name" value="ZnF_C2HC"/>
    <property type="match status" value="1"/>
</dbReference>
<gene>
    <name evidence="4" type="ORF">g.20584</name>
</gene>
<dbReference type="GO" id="GO:0003676">
    <property type="term" value="F:nucleic acid binding"/>
    <property type="evidence" value="ECO:0007669"/>
    <property type="project" value="InterPro"/>
</dbReference>
<feature type="region of interest" description="Disordered" evidence="2">
    <location>
        <begin position="1"/>
        <end position="78"/>
    </location>
</feature>
<dbReference type="EMBL" id="GDHC01004263">
    <property type="protein sequence ID" value="JAQ14366.1"/>
    <property type="molecule type" value="Transcribed_RNA"/>
</dbReference>
<sequence length="701" mass="76630">MGVGTRSSNKKKPPDGSSTVPISGRNNSFNSPNTKSTKAHNSLAGSANPPLSSSINGSQHEGGSKSGMNEGVLQPRLHTVALKSPPFDKTLKQDLTDIDEMPKQDLAATDKMPKLDLAVIDKSPNQDPAVIHKTPKQDLAVFSPNPSVLASPNMSPDGSQIVYSLQDLPSLQPSVEKAQNSLNSSKTMYHLNDDSDSSLNSEGNPLLHAAKIISAAALVLQPPSSPLNIQNVDLNLDPSETSPPSDSPPLRALRGESEQIISQENVGNLPSFMVSSGDTDQVGQRWNAGDNNNPFSVQYSPRRYTSEHHAPYVLILDPKSYGHSMVTVGLNISKVIPEDDSLSIRKAGSRRYVITTESFYVQQELSSDRTINGMYSIMPPVSMSEKLGVIHVGKESNIFEEFETFCDLRDSVNRIDLMMKTRRNSRGRDKIPTGLAKIHFSAVSLPTEIKIGNINYQIRPYTPKVKLCFNCNRFGHLSPQCRSRRRCRACGGDHDFRSCGSRSDPYCLGCRLHGHIIGNRDCPLLKLLYSRSDDLNNNKLKYSDCIKDYIKSTKQCAYSPSHVSPTINSRKPAPTYASVTGSNNNLGILSHQSSVSEVIDRLSCLPETIDGLVKSITKLIERLGELLTCRASNSPIPTTTRNSDQNAPTSNTNHKGFDLLSSTHKEENISPSQSSPNNSGEDTRSLQTTCESTYNPPQDGQ</sequence>
<accession>A0A146M6I9</accession>
<feature type="region of interest" description="Disordered" evidence="2">
    <location>
        <begin position="631"/>
        <end position="701"/>
    </location>
</feature>
<feature type="region of interest" description="Disordered" evidence="2">
    <location>
        <begin position="269"/>
        <end position="293"/>
    </location>
</feature>
<keyword evidence="1" id="KW-0862">Zinc</keyword>
<protein>
    <recommendedName>
        <fullName evidence="3">CCHC-type domain-containing protein</fullName>
    </recommendedName>
</protein>
<keyword evidence="1" id="KW-0479">Metal-binding</keyword>
<keyword evidence="1" id="KW-0863">Zinc-finger</keyword>
<evidence type="ECO:0000256" key="2">
    <source>
        <dbReference type="SAM" id="MobiDB-lite"/>
    </source>
</evidence>
<feature type="compositionally biased region" description="Polar residues" evidence="2">
    <location>
        <begin position="16"/>
        <end position="61"/>
    </location>
</feature>
<evidence type="ECO:0000256" key="1">
    <source>
        <dbReference type="PROSITE-ProRule" id="PRU00047"/>
    </source>
</evidence>
<feature type="region of interest" description="Disordered" evidence="2">
    <location>
        <begin position="230"/>
        <end position="252"/>
    </location>
</feature>
<proteinExistence type="predicted"/>
<feature type="compositionally biased region" description="Polar residues" evidence="2">
    <location>
        <begin position="631"/>
        <end position="654"/>
    </location>
</feature>
<organism evidence="4">
    <name type="scientific">Lygus hesperus</name>
    <name type="common">Western plant bug</name>
    <dbReference type="NCBI Taxonomy" id="30085"/>
    <lineage>
        <taxon>Eukaryota</taxon>
        <taxon>Metazoa</taxon>
        <taxon>Ecdysozoa</taxon>
        <taxon>Arthropoda</taxon>
        <taxon>Hexapoda</taxon>
        <taxon>Insecta</taxon>
        <taxon>Pterygota</taxon>
        <taxon>Neoptera</taxon>
        <taxon>Paraneoptera</taxon>
        <taxon>Hemiptera</taxon>
        <taxon>Heteroptera</taxon>
        <taxon>Panheteroptera</taxon>
        <taxon>Cimicomorpha</taxon>
        <taxon>Miridae</taxon>
        <taxon>Mirini</taxon>
        <taxon>Lygus</taxon>
    </lineage>
</organism>
<dbReference type="InterPro" id="IPR036875">
    <property type="entry name" value="Znf_CCHC_sf"/>
</dbReference>
<reference evidence="4" key="1">
    <citation type="journal article" date="2016" name="Gigascience">
        <title>De novo construction of an expanded transcriptome assembly for the western tarnished plant bug, Lygus hesperus.</title>
        <authorList>
            <person name="Tassone E.E."/>
            <person name="Geib S.M."/>
            <person name="Hall B."/>
            <person name="Fabrick J.A."/>
            <person name="Brent C.S."/>
            <person name="Hull J.J."/>
        </authorList>
    </citation>
    <scope>NUCLEOTIDE SEQUENCE</scope>
</reference>
<feature type="compositionally biased region" description="Low complexity" evidence="2">
    <location>
        <begin position="670"/>
        <end position="679"/>
    </location>
</feature>
<dbReference type="GO" id="GO:0008270">
    <property type="term" value="F:zinc ion binding"/>
    <property type="evidence" value="ECO:0007669"/>
    <property type="project" value="UniProtKB-KW"/>
</dbReference>
<evidence type="ECO:0000313" key="4">
    <source>
        <dbReference type="EMBL" id="JAQ14366.1"/>
    </source>
</evidence>
<evidence type="ECO:0000259" key="3">
    <source>
        <dbReference type="PROSITE" id="PS50158"/>
    </source>
</evidence>
<feature type="compositionally biased region" description="Polar residues" evidence="2">
    <location>
        <begin position="685"/>
        <end position="701"/>
    </location>
</feature>
<feature type="domain" description="CCHC-type" evidence="3">
    <location>
        <begin position="468"/>
        <end position="483"/>
    </location>
</feature>
<dbReference type="InterPro" id="IPR001878">
    <property type="entry name" value="Znf_CCHC"/>
</dbReference>
<dbReference type="AlphaFoldDB" id="A0A146M6I9"/>
<name>A0A146M6I9_LYGHE</name>
<dbReference type="PROSITE" id="PS50158">
    <property type="entry name" value="ZF_CCHC"/>
    <property type="match status" value="1"/>
</dbReference>
<dbReference type="SUPFAM" id="SSF57756">
    <property type="entry name" value="Retrovirus zinc finger-like domains"/>
    <property type="match status" value="1"/>
</dbReference>